<dbReference type="RefSeq" id="WP_196104428.1">
    <property type="nucleotide sequence ID" value="NZ_CP064942.1"/>
</dbReference>
<evidence type="ECO:0000313" key="4">
    <source>
        <dbReference type="Proteomes" id="UP000594800"/>
    </source>
</evidence>
<dbReference type="AlphaFoldDB" id="A0A7S9LTZ6"/>
<sequence>MKILAFILALVAFAAPQAVLAQVPTQSGCIPTNDDCDPNDTDDADRPGVPSDD</sequence>
<dbReference type="Proteomes" id="UP000594800">
    <property type="component" value="Chromosome"/>
</dbReference>
<evidence type="ECO:0000313" key="3">
    <source>
        <dbReference type="EMBL" id="QPH55229.1"/>
    </source>
</evidence>
<accession>A0A7S9LTZ6</accession>
<evidence type="ECO:0000256" key="2">
    <source>
        <dbReference type="SAM" id="SignalP"/>
    </source>
</evidence>
<feature type="signal peptide" evidence="2">
    <location>
        <begin position="1"/>
        <end position="21"/>
    </location>
</feature>
<gene>
    <name evidence="3" type="ORF">I0K15_05670</name>
</gene>
<protein>
    <submittedName>
        <fullName evidence="3">Uncharacterized protein</fullName>
    </submittedName>
</protein>
<proteinExistence type="predicted"/>
<feature type="compositionally biased region" description="Acidic residues" evidence="1">
    <location>
        <begin position="34"/>
        <end position="43"/>
    </location>
</feature>
<feature type="chain" id="PRO_5032425917" evidence="2">
    <location>
        <begin position="22"/>
        <end position="53"/>
    </location>
</feature>
<organism evidence="3 4">
    <name type="scientific">Pontivivens ytuae</name>
    <dbReference type="NCBI Taxonomy" id="2789856"/>
    <lineage>
        <taxon>Bacteria</taxon>
        <taxon>Pseudomonadati</taxon>
        <taxon>Pseudomonadota</taxon>
        <taxon>Alphaproteobacteria</taxon>
        <taxon>Rhodobacterales</taxon>
        <taxon>Paracoccaceae</taxon>
        <taxon>Pontivivens</taxon>
    </lineage>
</organism>
<name>A0A7S9LTZ6_9RHOB</name>
<evidence type="ECO:0000256" key="1">
    <source>
        <dbReference type="SAM" id="MobiDB-lite"/>
    </source>
</evidence>
<keyword evidence="2" id="KW-0732">Signal</keyword>
<keyword evidence="4" id="KW-1185">Reference proteome</keyword>
<dbReference type="KEGG" id="poz:I0K15_05670"/>
<feature type="region of interest" description="Disordered" evidence="1">
    <location>
        <begin position="26"/>
        <end position="53"/>
    </location>
</feature>
<reference evidence="3 4" key="1">
    <citation type="submission" date="2020-11" db="EMBL/GenBank/DDBJ databases">
        <title>Description of Pontivivens ytuae sp. nov. isolated from deep sea sediment of Mariana Trench.</title>
        <authorList>
            <person name="Wang Z."/>
            <person name="Sun Q.-L."/>
            <person name="Xu X.-D."/>
            <person name="Tang Y.-Z."/>
            <person name="Zhang J."/>
        </authorList>
    </citation>
    <scope>NUCLEOTIDE SEQUENCE [LARGE SCALE GENOMIC DNA]</scope>
    <source>
        <strain evidence="3 4">MT2928</strain>
    </source>
</reference>
<dbReference type="EMBL" id="CP064942">
    <property type="protein sequence ID" value="QPH55229.1"/>
    <property type="molecule type" value="Genomic_DNA"/>
</dbReference>